<accession>A0A2N3LB34</accession>
<sequence length="206" mass="23968">MKYTRKVTDQITGEVYEISLGEHLTFTETAIKLKIKRSSLIKVLLHMEICQREYDPIANQYRHRLKPEAKEKGLGYRIYGDNGPFDVLSQIALDWISAELKQHLLDTNLDKATRDAMKALNNFGKTRTQELDTEGKVRWLLDYHPDLPVTEIGKGLGISRELVHRYQRHRNKQLWWSQKKRHAPLEKTLSGLTQDHFAETLEAFAA</sequence>
<evidence type="ECO:0000313" key="1">
    <source>
        <dbReference type="EMBL" id="PKR59930.1"/>
    </source>
</evidence>
<dbReference type="RefSeq" id="WP_101299025.1">
    <property type="nucleotide sequence ID" value="NZ_NXGX01000001.1"/>
</dbReference>
<keyword evidence="2" id="KW-1185">Reference proteome</keyword>
<protein>
    <submittedName>
        <fullName evidence="1">Uncharacterized protein</fullName>
    </submittedName>
</protein>
<evidence type="ECO:0000313" key="2">
    <source>
        <dbReference type="Proteomes" id="UP000233332"/>
    </source>
</evidence>
<comment type="caution">
    <text evidence="1">The sequence shown here is derived from an EMBL/GenBank/DDBJ whole genome shotgun (WGS) entry which is preliminary data.</text>
</comment>
<dbReference type="Proteomes" id="UP000233332">
    <property type="component" value="Unassembled WGS sequence"/>
</dbReference>
<dbReference type="EMBL" id="NXGX01000001">
    <property type="protein sequence ID" value="PKR59930.1"/>
    <property type="molecule type" value="Genomic_DNA"/>
</dbReference>
<name>A0A2N3LB34_9PROT</name>
<gene>
    <name evidence="1" type="ORF">COO92_00715</name>
</gene>
<proteinExistence type="predicted"/>
<dbReference type="AlphaFoldDB" id="A0A2N3LB34"/>
<organism evidence="1 2">
    <name type="scientific">Thalassospira lohafexi</name>
    <dbReference type="NCBI Taxonomy" id="744227"/>
    <lineage>
        <taxon>Bacteria</taxon>
        <taxon>Pseudomonadati</taxon>
        <taxon>Pseudomonadota</taxon>
        <taxon>Alphaproteobacteria</taxon>
        <taxon>Rhodospirillales</taxon>
        <taxon>Thalassospiraceae</taxon>
        <taxon>Thalassospira</taxon>
    </lineage>
</organism>
<reference evidence="1 2" key="1">
    <citation type="submission" date="2017-09" db="EMBL/GenBank/DDBJ databases">
        <title>Biodiversity and function of Thalassospira species in the particle-attached aromatic-hydrocarbon-degrading consortia from the surface seawater of the China South Sea.</title>
        <authorList>
            <person name="Dong C."/>
            <person name="Lai Q."/>
            <person name="Shao Z."/>
        </authorList>
    </citation>
    <scope>NUCLEOTIDE SEQUENCE [LARGE SCALE GENOMIC DNA]</scope>
    <source>
        <strain evidence="1 2">139Z-12</strain>
    </source>
</reference>